<organism evidence="1">
    <name type="scientific">Bacteroides caccae</name>
    <dbReference type="NCBI Taxonomy" id="47678"/>
    <lineage>
        <taxon>Bacteria</taxon>
        <taxon>Pseudomonadati</taxon>
        <taxon>Bacteroidota</taxon>
        <taxon>Bacteroidia</taxon>
        <taxon>Bacteroidales</taxon>
        <taxon>Bacteroidaceae</taxon>
        <taxon>Bacteroides</taxon>
    </lineage>
</organism>
<sequence>MKVSVLLQVADILILFNFIVEERKNQIESIW</sequence>
<name>A0A6N2TMR2_9BACE</name>
<proteinExistence type="predicted"/>
<dbReference type="AlphaFoldDB" id="A0A6N2TMR2"/>
<dbReference type="EMBL" id="CACRTB010000008">
    <property type="protein sequence ID" value="VYT06249.1"/>
    <property type="molecule type" value="Genomic_DNA"/>
</dbReference>
<gene>
    <name evidence="1" type="ORF">BCLFYP20_02113</name>
</gene>
<protein>
    <submittedName>
        <fullName evidence="1">Uncharacterized protein</fullName>
    </submittedName>
</protein>
<reference evidence="1" key="1">
    <citation type="submission" date="2019-11" db="EMBL/GenBank/DDBJ databases">
        <authorList>
            <person name="Feng L."/>
        </authorList>
    </citation>
    <scope>NUCLEOTIDE SEQUENCE</scope>
    <source>
        <strain evidence="1">BcaccaeLFYP20</strain>
    </source>
</reference>
<accession>A0A6N2TMR2</accession>
<evidence type="ECO:0000313" key="1">
    <source>
        <dbReference type="EMBL" id="VYT06249.1"/>
    </source>
</evidence>